<dbReference type="EC" id="1.18.1.2" evidence="3"/>
<keyword evidence="6" id="KW-0274">FAD</keyword>
<dbReference type="InterPro" id="IPR039261">
    <property type="entry name" value="FNR_nucleotide-bd"/>
</dbReference>
<feature type="domain" description="FAD-binding FR-type" evidence="10">
    <location>
        <begin position="16"/>
        <end position="116"/>
    </location>
</feature>
<dbReference type="CDD" id="cd06195">
    <property type="entry name" value="FNR1"/>
    <property type="match status" value="1"/>
</dbReference>
<evidence type="ECO:0000256" key="4">
    <source>
        <dbReference type="ARBA" id="ARBA00022630"/>
    </source>
</evidence>
<dbReference type="AlphaFoldDB" id="V5SEK9"/>
<accession>V5SEK9</accession>
<dbReference type="Proteomes" id="UP000018542">
    <property type="component" value="Chromosome"/>
</dbReference>
<dbReference type="InterPro" id="IPR008333">
    <property type="entry name" value="Cbr1-like_FAD-bd_dom"/>
</dbReference>
<comment type="catalytic activity">
    <reaction evidence="9">
        <text>2 reduced [2Fe-2S]-[ferredoxin] + NADP(+) + H(+) = 2 oxidized [2Fe-2S]-[ferredoxin] + NADPH</text>
        <dbReference type="Rhea" id="RHEA:20125"/>
        <dbReference type="Rhea" id="RHEA-COMP:10000"/>
        <dbReference type="Rhea" id="RHEA-COMP:10001"/>
        <dbReference type="ChEBI" id="CHEBI:15378"/>
        <dbReference type="ChEBI" id="CHEBI:33737"/>
        <dbReference type="ChEBI" id="CHEBI:33738"/>
        <dbReference type="ChEBI" id="CHEBI:57783"/>
        <dbReference type="ChEBI" id="CHEBI:58349"/>
        <dbReference type="EC" id="1.18.1.2"/>
    </reaction>
</comment>
<dbReference type="GO" id="GO:0000166">
    <property type="term" value="F:nucleotide binding"/>
    <property type="evidence" value="ECO:0007669"/>
    <property type="project" value="UniProtKB-KW"/>
</dbReference>
<dbReference type="PRINTS" id="PR00371">
    <property type="entry name" value="FPNCR"/>
</dbReference>
<keyword evidence="7" id="KW-0521">NADP</keyword>
<evidence type="ECO:0000256" key="6">
    <source>
        <dbReference type="ARBA" id="ARBA00022827"/>
    </source>
</evidence>
<keyword evidence="8" id="KW-0560">Oxidoreductase</keyword>
<dbReference type="InterPro" id="IPR017938">
    <property type="entry name" value="Riboflavin_synthase-like_b-brl"/>
</dbReference>
<dbReference type="InterPro" id="IPR001709">
    <property type="entry name" value="Flavoprot_Pyr_Nucl_cyt_Rdtase"/>
</dbReference>
<dbReference type="SUPFAM" id="SSF63380">
    <property type="entry name" value="Riboflavin synthase domain-like"/>
    <property type="match status" value="1"/>
</dbReference>
<dbReference type="InterPro" id="IPR001433">
    <property type="entry name" value="OxRdtase_FAD/NAD-bd"/>
</dbReference>
<dbReference type="InterPro" id="IPR051930">
    <property type="entry name" value="FNR_type-1"/>
</dbReference>
<dbReference type="EMBL" id="CP006912">
    <property type="protein sequence ID" value="AHB48490.1"/>
    <property type="molecule type" value="Genomic_DNA"/>
</dbReference>
<evidence type="ECO:0000256" key="8">
    <source>
        <dbReference type="ARBA" id="ARBA00023002"/>
    </source>
</evidence>
<evidence type="ECO:0000256" key="5">
    <source>
        <dbReference type="ARBA" id="ARBA00022741"/>
    </source>
</evidence>
<dbReference type="GO" id="GO:0004324">
    <property type="term" value="F:ferredoxin-NADP+ reductase activity"/>
    <property type="evidence" value="ECO:0007669"/>
    <property type="project" value="UniProtKB-EC"/>
</dbReference>
<keyword evidence="5" id="KW-0547">Nucleotide-binding</keyword>
<evidence type="ECO:0000259" key="10">
    <source>
        <dbReference type="PROSITE" id="PS51384"/>
    </source>
</evidence>
<evidence type="ECO:0000313" key="12">
    <source>
        <dbReference type="Proteomes" id="UP000018542"/>
    </source>
</evidence>
<dbReference type="KEGG" id="hni:W911_08930"/>
<evidence type="ECO:0000256" key="7">
    <source>
        <dbReference type="ARBA" id="ARBA00022857"/>
    </source>
</evidence>
<name>V5SEK9_9HYPH</name>
<organism evidence="11 12">
    <name type="scientific">Hyphomicrobium nitrativorans NL23</name>
    <dbReference type="NCBI Taxonomy" id="1029756"/>
    <lineage>
        <taxon>Bacteria</taxon>
        <taxon>Pseudomonadati</taxon>
        <taxon>Pseudomonadota</taxon>
        <taxon>Alphaproteobacteria</taxon>
        <taxon>Hyphomicrobiales</taxon>
        <taxon>Hyphomicrobiaceae</taxon>
        <taxon>Hyphomicrobium</taxon>
    </lineage>
</organism>
<dbReference type="SUPFAM" id="SSF52343">
    <property type="entry name" value="Ferredoxin reductase-like, C-terminal NADP-linked domain"/>
    <property type="match status" value="1"/>
</dbReference>
<dbReference type="InterPro" id="IPR017927">
    <property type="entry name" value="FAD-bd_FR_type"/>
</dbReference>
<evidence type="ECO:0000256" key="1">
    <source>
        <dbReference type="ARBA" id="ARBA00001974"/>
    </source>
</evidence>
<dbReference type="OrthoDB" id="9784483at2"/>
<proteinExistence type="inferred from homology"/>
<dbReference type="GO" id="GO:0042167">
    <property type="term" value="P:heme catabolic process"/>
    <property type="evidence" value="ECO:0007669"/>
    <property type="project" value="TreeGrafter"/>
</dbReference>
<evidence type="ECO:0000256" key="9">
    <source>
        <dbReference type="ARBA" id="ARBA00047776"/>
    </source>
</evidence>
<dbReference type="GO" id="GO:0034599">
    <property type="term" value="P:cellular response to oxidative stress"/>
    <property type="evidence" value="ECO:0007669"/>
    <property type="project" value="TreeGrafter"/>
</dbReference>
<dbReference type="PATRIC" id="fig|1029756.8.peg.1860"/>
<dbReference type="HOGENOM" id="CLU_003827_3_0_5"/>
<dbReference type="PANTHER" id="PTHR47878">
    <property type="entry name" value="OXIDOREDUCTASE FAD/NAD(P)-BINDING DOMAIN PROTEIN"/>
    <property type="match status" value="1"/>
</dbReference>
<comment type="cofactor">
    <cofactor evidence="1">
        <name>FAD</name>
        <dbReference type="ChEBI" id="CHEBI:57692"/>
    </cofactor>
</comment>
<reference evidence="11 12" key="1">
    <citation type="journal article" date="2014" name="Genome Announc.">
        <title>Complete Genome Sequence of Hyphomicrobium nitrativorans Strain NL23, a Denitrifying Bacterium Isolated from Biofilm of a Methanol-Fed Denitrification System Treating Seawater at the Montreal Biodome.</title>
        <authorList>
            <person name="Martineau C."/>
            <person name="Villeneuve C."/>
            <person name="Mauffrey F."/>
            <person name="Villemur R."/>
        </authorList>
    </citation>
    <scope>NUCLEOTIDE SEQUENCE [LARGE SCALE GENOMIC DNA]</scope>
    <source>
        <strain evidence="11">NL23</strain>
    </source>
</reference>
<evidence type="ECO:0000313" key="11">
    <source>
        <dbReference type="EMBL" id="AHB48490.1"/>
    </source>
</evidence>
<dbReference type="InterPro" id="IPR033892">
    <property type="entry name" value="FNR_bac"/>
</dbReference>
<dbReference type="Pfam" id="PF00175">
    <property type="entry name" value="NAD_binding_1"/>
    <property type="match status" value="1"/>
</dbReference>
<dbReference type="PROSITE" id="PS51384">
    <property type="entry name" value="FAD_FR"/>
    <property type="match status" value="1"/>
</dbReference>
<evidence type="ECO:0000256" key="3">
    <source>
        <dbReference type="ARBA" id="ARBA00013223"/>
    </source>
</evidence>
<dbReference type="Gene3D" id="2.40.30.10">
    <property type="entry name" value="Translation factors"/>
    <property type="match status" value="1"/>
</dbReference>
<sequence length="271" mass="29451">MSVLDQPSAAPRKKIGNLLVETILDVTHYTGTLFSFKTTRSPAFRFESGQFTMIGLEVDGRPLLRAYSMASAIYDDNLEFFSIKVADGPLTSRLQHIRPGDEILIGPKPTGTLVNGYLRPGRRLLLLATGTGFAPFSSLLRDPETYERYDTIVMAVGCRTVDELAFANSVVGAIENHELLGELATGKLHYYPTVTREAFRNTGRVSDLVASGKLFADLGLAPLDLETDRVMICGNPGLITDVSALLGARGFEEGSSGSPADFVIEKAFVQR</sequence>
<comment type="similarity">
    <text evidence="2">Belongs to the ferredoxin--NADP reductase type 1 family.</text>
</comment>
<dbReference type="Pfam" id="PF00970">
    <property type="entry name" value="FAD_binding_6"/>
    <property type="match status" value="1"/>
</dbReference>
<keyword evidence="4" id="KW-0285">Flavoprotein</keyword>
<keyword evidence="12" id="KW-1185">Reference proteome</keyword>
<protein>
    <recommendedName>
        <fullName evidence="3">ferredoxin--NADP(+) reductase</fullName>
        <ecNumber evidence="3">1.18.1.2</ecNumber>
    </recommendedName>
</protein>
<evidence type="ECO:0000256" key="2">
    <source>
        <dbReference type="ARBA" id="ARBA00008312"/>
    </source>
</evidence>
<gene>
    <name evidence="11" type="ORF">W911_08930</name>
</gene>
<dbReference type="Gene3D" id="3.40.50.80">
    <property type="entry name" value="Nucleotide-binding domain of ferredoxin-NADP reductase (FNR) module"/>
    <property type="match status" value="1"/>
</dbReference>
<dbReference type="STRING" id="1029756.W911_08930"/>
<dbReference type="PANTHER" id="PTHR47878:SF1">
    <property type="entry name" value="FLAVODOXIN_FERREDOXIN--NADP REDUCTASE"/>
    <property type="match status" value="1"/>
</dbReference>